<evidence type="ECO:0000256" key="3">
    <source>
        <dbReference type="ARBA" id="ARBA00022989"/>
    </source>
</evidence>
<comment type="subcellular location">
    <subcellularLocation>
        <location evidence="1">Endomembrane system</location>
        <topology evidence="1">Multi-pass membrane protein</topology>
    </subcellularLocation>
</comment>
<evidence type="ECO:0000256" key="1">
    <source>
        <dbReference type="ARBA" id="ARBA00004127"/>
    </source>
</evidence>
<dbReference type="GO" id="GO:0012505">
    <property type="term" value="C:endomembrane system"/>
    <property type="evidence" value="ECO:0007669"/>
    <property type="project" value="UniProtKB-SubCell"/>
</dbReference>
<dbReference type="EMBL" id="JADEXN010000067">
    <property type="protein sequence ID" value="MBE9040247.1"/>
    <property type="molecule type" value="Genomic_DNA"/>
</dbReference>
<organism evidence="6 7">
    <name type="scientific">Zarconia navalis LEGE 11467</name>
    <dbReference type="NCBI Taxonomy" id="1828826"/>
    <lineage>
        <taxon>Bacteria</taxon>
        <taxon>Bacillati</taxon>
        <taxon>Cyanobacteriota</taxon>
        <taxon>Cyanophyceae</taxon>
        <taxon>Oscillatoriophycideae</taxon>
        <taxon>Oscillatoriales</taxon>
        <taxon>Oscillatoriales incertae sedis</taxon>
        <taxon>Zarconia</taxon>
        <taxon>Zarconia navalis</taxon>
    </lineage>
</organism>
<name>A0A928VWX1_9CYAN</name>
<dbReference type="Proteomes" id="UP000621799">
    <property type="component" value="Unassembled WGS sequence"/>
</dbReference>
<evidence type="ECO:0000259" key="5">
    <source>
        <dbReference type="Pfam" id="PF06803"/>
    </source>
</evidence>
<dbReference type="RefSeq" id="WP_264320502.1">
    <property type="nucleotide sequence ID" value="NZ_JADEXN010000067.1"/>
</dbReference>
<keyword evidence="7" id="KW-1185">Reference proteome</keyword>
<dbReference type="InterPro" id="IPR010652">
    <property type="entry name" value="DUF1232"/>
</dbReference>
<keyword evidence="3" id="KW-1133">Transmembrane helix</keyword>
<dbReference type="Pfam" id="PF06803">
    <property type="entry name" value="DUF1232"/>
    <property type="match status" value="1"/>
</dbReference>
<comment type="caution">
    <text evidence="6">The sequence shown here is derived from an EMBL/GenBank/DDBJ whole genome shotgun (WGS) entry which is preliminary data.</text>
</comment>
<keyword evidence="2" id="KW-0812">Transmembrane</keyword>
<evidence type="ECO:0000313" key="6">
    <source>
        <dbReference type="EMBL" id="MBE9040247.1"/>
    </source>
</evidence>
<feature type="domain" description="DUF1232" evidence="5">
    <location>
        <begin position="24"/>
        <end position="59"/>
    </location>
</feature>
<evidence type="ECO:0000313" key="7">
    <source>
        <dbReference type="Proteomes" id="UP000621799"/>
    </source>
</evidence>
<sequence length="108" mass="12234">MKKNFMQSFLTWYRNTLRNPKYRWWIVFGTFAYLVSPIDISPDLFPIVGQVDDVAILMLLLSEVYQIATDWIQARGERAVASDSTQSGQTPSATVAEKTVEVDAVSLD</sequence>
<protein>
    <submittedName>
        <fullName evidence="6">DUF1232 domain-containing protein</fullName>
    </submittedName>
</protein>
<gene>
    <name evidence="6" type="ORF">IQ235_05500</name>
</gene>
<accession>A0A928VWX1</accession>
<keyword evidence="4" id="KW-0472">Membrane</keyword>
<proteinExistence type="predicted"/>
<evidence type="ECO:0000256" key="4">
    <source>
        <dbReference type="ARBA" id="ARBA00023136"/>
    </source>
</evidence>
<evidence type="ECO:0000256" key="2">
    <source>
        <dbReference type="ARBA" id="ARBA00022692"/>
    </source>
</evidence>
<dbReference type="AlphaFoldDB" id="A0A928VWX1"/>
<reference evidence="6" key="1">
    <citation type="submission" date="2020-10" db="EMBL/GenBank/DDBJ databases">
        <authorList>
            <person name="Castelo-Branco R."/>
            <person name="Eusebio N."/>
            <person name="Adriana R."/>
            <person name="Vieira A."/>
            <person name="Brugerolle De Fraissinette N."/>
            <person name="Rezende De Castro R."/>
            <person name="Schneider M.P."/>
            <person name="Vasconcelos V."/>
            <person name="Leao P.N."/>
        </authorList>
    </citation>
    <scope>NUCLEOTIDE SEQUENCE</scope>
    <source>
        <strain evidence="6">LEGE 11467</strain>
    </source>
</reference>